<evidence type="ECO:0000259" key="4">
    <source>
        <dbReference type="PROSITE" id="PS51473"/>
    </source>
</evidence>
<dbReference type="PROSITE" id="PS51473">
    <property type="entry name" value="GNK2"/>
    <property type="match status" value="1"/>
</dbReference>
<dbReference type="EMBL" id="BTGU01003954">
    <property type="protein sequence ID" value="GMN20957.1"/>
    <property type="molecule type" value="Genomic_DNA"/>
</dbReference>
<evidence type="ECO:0000256" key="3">
    <source>
        <dbReference type="SAM" id="MobiDB-lite"/>
    </source>
</evidence>
<keyword evidence="1" id="KW-0732">Signal</keyword>
<proteinExistence type="predicted"/>
<keyword evidence="2" id="KW-0677">Repeat</keyword>
<evidence type="ECO:0000256" key="1">
    <source>
        <dbReference type="ARBA" id="ARBA00022729"/>
    </source>
</evidence>
<feature type="domain" description="Gnk2-homologous" evidence="4">
    <location>
        <begin position="1"/>
        <end position="101"/>
    </location>
</feature>
<dbReference type="Pfam" id="PF01657">
    <property type="entry name" value="Stress-antifung"/>
    <property type="match status" value="1"/>
</dbReference>
<dbReference type="AlphaFoldDB" id="A0AA87YSL4"/>
<feature type="region of interest" description="Disordered" evidence="3">
    <location>
        <begin position="112"/>
        <end position="131"/>
    </location>
</feature>
<dbReference type="InterPro" id="IPR002902">
    <property type="entry name" value="GNK2"/>
</dbReference>
<reference evidence="5" key="1">
    <citation type="submission" date="2023-07" db="EMBL/GenBank/DDBJ databases">
        <title>draft genome sequence of fig (Ficus carica).</title>
        <authorList>
            <person name="Takahashi T."/>
            <person name="Nishimura K."/>
        </authorList>
    </citation>
    <scope>NUCLEOTIDE SEQUENCE</scope>
</reference>
<feature type="compositionally biased region" description="Polar residues" evidence="3">
    <location>
        <begin position="113"/>
        <end position="128"/>
    </location>
</feature>
<evidence type="ECO:0000313" key="6">
    <source>
        <dbReference type="Proteomes" id="UP001187192"/>
    </source>
</evidence>
<keyword evidence="6" id="KW-1185">Reference proteome</keyword>
<dbReference type="Proteomes" id="UP001187192">
    <property type="component" value="Unassembled WGS sequence"/>
</dbReference>
<dbReference type="PANTHER" id="PTHR32099">
    <property type="entry name" value="CYSTEINE-RICH REPEAT SECRETORY PROTEIN"/>
    <property type="match status" value="1"/>
</dbReference>
<evidence type="ECO:0000313" key="5">
    <source>
        <dbReference type="EMBL" id="GMN20957.1"/>
    </source>
</evidence>
<dbReference type="FunFam" id="3.30.430.20:FF:000002">
    <property type="entry name" value="Cysteine-rich receptor-like protein kinase 10"/>
    <property type="match status" value="1"/>
</dbReference>
<organism evidence="5 6">
    <name type="scientific">Ficus carica</name>
    <name type="common">Common fig</name>
    <dbReference type="NCBI Taxonomy" id="3494"/>
    <lineage>
        <taxon>Eukaryota</taxon>
        <taxon>Viridiplantae</taxon>
        <taxon>Streptophyta</taxon>
        <taxon>Embryophyta</taxon>
        <taxon>Tracheophyta</taxon>
        <taxon>Spermatophyta</taxon>
        <taxon>Magnoliopsida</taxon>
        <taxon>eudicotyledons</taxon>
        <taxon>Gunneridae</taxon>
        <taxon>Pentapetalae</taxon>
        <taxon>rosids</taxon>
        <taxon>fabids</taxon>
        <taxon>Rosales</taxon>
        <taxon>Moraceae</taxon>
        <taxon>Ficeae</taxon>
        <taxon>Ficus</taxon>
    </lineage>
</organism>
<sequence>METHPKFHSWKTQNSSFICMDNLKNRAAAGGSLCKYAAGNASVLNQFQNLYAFAQCTPDLSQLDCNNCLDEAFGGIPQYNRSVGGRVFTPTCNFRYEVYPFKGHDYDAPPASRLQSTTLSPPATATNSKTRKVTGQRCRRRWLEQISEDLPSYVSVRSTRSPCRQSQKPDRRKKTMRICPNYALRTCCNFIPCNHFRQRTDHPTTIFALILVLGVPAWWPISALCGASYYEVKSCIGWPERVAEQVRRW</sequence>
<dbReference type="InterPro" id="IPR038408">
    <property type="entry name" value="GNK2_sf"/>
</dbReference>
<gene>
    <name evidence="5" type="ORF">TIFTF001_045411</name>
</gene>
<evidence type="ECO:0000256" key="2">
    <source>
        <dbReference type="ARBA" id="ARBA00022737"/>
    </source>
</evidence>
<protein>
    <recommendedName>
        <fullName evidence="4">Gnk2-homologous domain-containing protein</fullName>
    </recommendedName>
</protein>
<comment type="caution">
    <text evidence="5">The sequence shown here is derived from an EMBL/GenBank/DDBJ whole genome shotgun (WGS) entry which is preliminary data.</text>
</comment>
<dbReference type="Gene3D" id="3.30.430.20">
    <property type="entry name" value="Gnk2 domain, C-X8-C-X2-C motif"/>
    <property type="match status" value="1"/>
</dbReference>
<accession>A0AA87YSL4</accession>
<name>A0AA87YSL4_FICCA</name>
<dbReference type="PANTHER" id="PTHR32099:SF51">
    <property type="entry name" value="CYSTEINE-RICH RECEPTOR-LIKE PROTEIN KINASE 25 ISOFORM X1"/>
    <property type="match status" value="1"/>
</dbReference>
<dbReference type="CDD" id="cd23509">
    <property type="entry name" value="Gnk2-like"/>
    <property type="match status" value="1"/>
</dbReference>